<dbReference type="Pfam" id="PF12330">
    <property type="entry name" value="Haspin_kinase"/>
    <property type="match status" value="1"/>
</dbReference>
<keyword evidence="4" id="KW-0158">Chromosome</keyword>
<dbReference type="InterPro" id="IPR011009">
    <property type="entry name" value="Kinase-like_dom_sf"/>
</dbReference>
<dbReference type="GO" id="GO:0005524">
    <property type="term" value="F:ATP binding"/>
    <property type="evidence" value="ECO:0007669"/>
    <property type="project" value="UniProtKB-KW"/>
</dbReference>
<dbReference type="Proteomes" id="UP001457282">
    <property type="component" value="Unassembled WGS sequence"/>
</dbReference>
<comment type="caution">
    <text evidence="15">The sequence shown here is derived from an EMBL/GenBank/DDBJ whole genome shotgun (WGS) entry which is preliminary data.</text>
</comment>
<evidence type="ECO:0000256" key="2">
    <source>
        <dbReference type="ARBA" id="ARBA00004496"/>
    </source>
</evidence>
<comment type="subcellular location">
    <subcellularLocation>
        <location evidence="1">Chromosome</location>
    </subcellularLocation>
    <subcellularLocation>
        <location evidence="2">Cytoplasm</location>
    </subcellularLocation>
</comment>
<dbReference type="EC" id="2.7.11.1" evidence="3"/>
<evidence type="ECO:0000256" key="4">
    <source>
        <dbReference type="ARBA" id="ARBA00022454"/>
    </source>
</evidence>
<evidence type="ECO:0000256" key="1">
    <source>
        <dbReference type="ARBA" id="ARBA00004286"/>
    </source>
</evidence>
<dbReference type="FunFam" id="3.30.200.20:FF:000605">
    <property type="entry name" value="Serine/threonine-protein kinase haspin-like protein"/>
    <property type="match status" value="1"/>
</dbReference>
<gene>
    <name evidence="15" type="ORF">M0R45_028631</name>
</gene>
<dbReference type="GO" id="GO:0072354">
    <property type="term" value="F:histone H3T3 kinase activity"/>
    <property type="evidence" value="ECO:0007669"/>
    <property type="project" value="TreeGrafter"/>
</dbReference>
<sequence length="660" mass="74247">MLCVLLNSRAICEEQHNEKRPSQNLVSPTEQPGTRIAIPVIVPIGNDIVNERTKHFSNSTSKMYSSTGGKFTDQEHPVQEVYRRRKPRKSTPDAEPSRESSSTRNHKFRVSLVAAAAPVKRISWNRSLSTRGRTSIAVGACVEYQPPQKKAKRKGRPPRPKSKYNFEKERAYFQKVDEEELLEESPSPIPRTWVAGIPKGNVEIPKLSSALEKWLLSKKLNFGLGSSNTLAKILQSPAMRPSPIGGINFESSSVKTPERSSKVNSRLSSAQIRFDLSLLDGSVHERSPTKLLPGVGNEGCEDIDAAVKDLSLVSTSEELDRFYALLEVCDQLSPSKLKDVFSKYCDPEEIEKVGEGTYGEAFKAGNCVCKIVPIDGNLQVNGEVQKRSEELLEEVVLSRTLNYLRGNEDNVQNVCTTFIETKDLRVCLGSYDAALIKAWEAWDENHGSENDHPEAFPENQLYVVFVLEHGGKDLESFVLQNFDEARSLLVQVTASLAVAEAAYEFEHRDLHWGNILLSRSDSVTMQFTLEGKQMLIRTFGLSISIIDFTLSRINTGEAILFLDLSSDPDLFNGTKGDIQSETYREMKKVTQDNWRESFPRTNVLWLLYLVDVLLKNKSFDCTSKDKRDLRSLKKRLDRYQSAREALSDPSFSDLFVDCDS</sequence>
<evidence type="ECO:0000256" key="13">
    <source>
        <dbReference type="SAM" id="MobiDB-lite"/>
    </source>
</evidence>
<evidence type="ECO:0000256" key="12">
    <source>
        <dbReference type="ARBA" id="ARBA00048679"/>
    </source>
</evidence>
<dbReference type="Gene3D" id="1.10.510.10">
    <property type="entry name" value="Transferase(Phosphotransferase) domain 1"/>
    <property type="match status" value="1"/>
</dbReference>
<keyword evidence="6" id="KW-0723">Serine/threonine-protein kinase</keyword>
<keyword evidence="7" id="KW-0808">Transferase</keyword>
<dbReference type="PROSITE" id="PS50011">
    <property type="entry name" value="PROTEIN_KINASE_DOM"/>
    <property type="match status" value="1"/>
</dbReference>
<dbReference type="GO" id="GO:0035556">
    <property type="term" value="P:intracellular signal transduction"/>
    <property type="evidence" value="ECO:0007669"/>
    <property type="project" value="TreeGrafter"/>
</dbReference>
<dbReference type="FunFam" id="1.10.510.10:FF:000401">
    <property type="entry name" value="serine/threonine-protein kinase haspin"/>
    <property type="match status" value="1"/>
</dbReference>
<protein>
    <recommendedName>
        <fullName evidence="3">non-specific serine/threonine protein kinase</fullName>
        <ecNumber evidence="3">2.7.11.1</ecNumber>
    </recommendedName>
</protein>
<feature type="domain" description="Protein kinase" evidence="14">
    <location>
        <begin position="347"/>
        <end position="660"/>
    </location>
</feature>
<evidence type="ECO:0000313" key="16">
    <source>
        <dbReference type="Proteomes" id="UP001457282"/>
    </source>
</evidence>
<proteinExistence type="predicted"/>
<keyword evidence="8" id="KW-0547">Nucleotide-binding</keyword>
<dbReference type="GO" id="GO:0000278">
    <property type="term" value="P:mitotic cell cycle"/>
    <property type="evidence" value="ECO:0007669"/>
    <property type="project" value="TreeGrafter"/>
</dbReference>
<evidence type="ECO:0000313" key="15">
    <source>
        <dbReference type="EMBL" id="KAK9920068.1"/>
    </source>
</evidence>
<keyword evidence="10" id="KW-0067">ATP-binding</keyword>
<accession>A0AAW1W8D7</accession>
<organism evidence="15 16">
    <name type="scientific">Rubus argutus</name>
    <name type="common">Southern blackberry</name>
    <dbReference type="NCBI Taxonomy" id="59490"/>
    <lineage>
        <taxon>Eukaryota</taxon>
        <taxon>Viridiplantae</taxon>
        <taxon>Streptophyta</taxon>
        <taxon>Embryophyta</taxon>
        <taxon>Tracheophyta</taxon>
        <taxon>Spermatophyta</taxon>
        <taxon>Magnoliopsida</taxon>
        <taxon>eudicotyledons</taxon>
        <taxon>Gunneridae</taxon>
        <taxon>Pentapetalae</taxon>
        <taxon>rosids</taxon>
        <taxon>fabids</taxon>
        <taxon>Rosales</taxon>
        <taxon>Rosaceae</taxon>
        <taxon>Rosoideae</taxon>
        <taxon>Rosoideae incertae sedis</taxon>
        <taxon>Rubus</taxon>
    </lineage>
</organism>
<reference evidence="15 16" key="1">
    <citation type="journal article" date="2023" name="G3 (Bethesda)">
        <title>A chromosome-length genome assembly and annotation of blackberry (Rubus argutus, cv. 'Hillquist').</title>
        <authorList>
            <person name="Bruna T."/>
            <person name="Aryal R."/>
            <person name="Dudchenko O."/>
            <person name="Sargent D.J."/>
            <person name="Mead D."/>
            <person name="Buti M."/>
            <person name="Cavallini A."/>
            <person name="Hytonen T."/>
            <person name="Andres J."/>
            <person name="Pham M."/>
            <person name="Weisz D."/>
            <person name="Mascagni F."/>
            <person name="Usai G."/>
            <person name="Natali L."/>
            <person name="Bassil N."/>
            <person name="Fernandez G.E."/>
            <person name="Lomsadze A."/>
            <person name="Armour M."/>
            <person name="Olukolu B."/>
            <person name="Poorten T."/>
            <person name="Britton C."/>
            <person name="Davik J."/>
            <person name="Ashrafi H."/>
            <person name="Aiden E.L."/>
            <person name="Borodovsky M."/>
            <person name="Worthington M."/>
        </authorList>
    </citation>
    <scope>NUCLEOTIDE SEQUENCE [LARGE SCALE GENOMIC DNA]</scope>
    <source>
        <strain evidence="15">PI 553951</strain>
    </source>
</reference>
<evidence type="ECO:0000256" key="11">
    <source>
        <dbReference type="ARBA" id="ARBA00047899"/>
    </source>
</evidence>
<dbReference type="Gene3D" id="3.30.200.20">
    <property type="entry name" value="Phosphorylase Kinase, domain 1"/>
    <property type="match status" value="1"/>
</dbReference>
<dbReference type="PANTHER" id="PTHR24419">
    <property type="entry name" value="INTERLEUKIN-1 RECEPTOR-ASSOCIATED KINASE"/>
    <property type="match status" value="1"/>
</dbReference>
<feature type="compositionally biased region" description="Basic and acidic residues" evidence="13">
    <location>
        <begin position="72"/>
        <end position="82"/>
    </location>
</feature>
<name>A0AAW1W8D7_RUBAR</name>
<dbReference type="GO" id="GO:0005737">
    <property type="term" value="C:cytoplasm"/>
    <property type="evidence" value="ECO:0007669"/>
    <property type="project" value="UniProtKB-SubCell"/>
</dbReference>
<comment type="catalytic activity">
    <reaction evidence="12">
        <text>L-seryl-[protein] + ATP = O-phospho-L-seryl-[protein] + ADP + H(+)</text>
        <dbReference type="Rhea" id="RHEA:17989"/>
        <dbReference type="Rhea" id="RHEA-COMP:9863"/>
        <dbReference type="Rhea" id="RHEA-COMP:11604"/>
        <dbReference type="ChEBI" id="CHEBI:15378"/>
        <dbReference type="ChEBI" id="CHEBI:29999"/>
        <dbReference type="ChEBI" id="CHEBI:30616"/>
        <dbReference type="ChEBI" id="CHEBI:83421"/>
        <dbReference type="ChEBI" id="CHEBI:456216"/>
        <dbReference type="EC" id="2.7.11.1"/>
    </reaction>
</comment>
<feature type="region of interest" description="Disordered" evidence="13">
    <location>
        <begin position="57"/>
        <end position="107"/>
    </location>
</feature>
<evidence type="ECO:0000256" key="8">
    <source>
        <dbReference type="ARBA" id="ARBA00022741"/>
    </source>
</evidence>
<dbReference type="GO" id="GO:0005634">
    <property type="term" value="C:nucleus"/>
    <property type="evidence" value="ECO:0007669"/>
    <property type="project" value="TreeGrafter"/>
</dbReference>
<evidence type="ECO:0000259" key="14">
    <source>
        <dbReference type="PROSITE" id="PS50011"/>
    </source>
</evidence>
<dbReference type="PANTHER" id="PTHR24419:SF18">
    <property type="entry name" value="SERINE_THREONINE-PROTEIN KINASE HASPIN"/>
    <property type="match status" value="1"/>
</dbReference>
<evidence type="ECO:0000256" key="6">
    <source>
        <dbReference type="ARBA" id="ARBA00022527"/>
    </source>
</evidence>
<dbReference type="AlphaFoldDB" id="A0AAW1W8D7"/>
<dbReference type="InterPro" id="IPR024604">
    <property type="entry name" value="GSG2_C"/>
</dbReference>
<evidence type="ECO:0000256" key="9">
    <source>
        <dbReference type="ARBA" id="ARBA00022777"/>
    </source>
</evidence>
<evidence type="ECO:0000256" key="7">
    <source>
        <dbReference type="ARBA" id="ARBA00022679"/>
    </source>
</evidence>
<keyword evidence="9" id="KW-0418">Kinase</keyword>
<evidence type="ECO:0000256" key="5">
    <source>
        <dbReference type="ARBA" id="ARBA00022490"/>
    </source>
</evidence>
<comment type="catalytic activity">
    <reaction evidence="11">
        <text>L-threonyl-[protein] + ATP = O-phospho-L-threonyl-[protein] + ADP + H(+)</text>
        <dbReference type="Rhea" id="RHEA:46608"/>
        <dbReference type="Rhea" id="RHEA-COMP:11060"/>
        <dbReference type="Rhea" id="RHEA-COMP:11605"/>
        <dbReference type="ChEBI" id="CHEBI:15378"/>
        <dbReference type="ChEBI" id="CHEBI:30013"/>
        <dbReference type="ChEBI" id="CHEBI:30616"/>
        <dbReference type="ChEBI" id="CHEBI:61977"/>
        <dbReference type="ChEBI" id="CHEBI:456216"/>
        <dbReference type="EC" id="2.7.11.1"/>
    </reaction>
</comment>
<dbReference type="InterPro" id="IPR000719">
    <property type="entry name" value="Prot_kinase_dom"/>
</dbReference>
<dbReference type="SMART" id="SM01331">
    <property type="entry name" value="DUF3635"/>
    <property type="match status" value="1"/>
</dbReference>
<dbReference type="SUPFAM" id="SSF56112">
    <property type="entry name" value="Protein kinase-like (PK-like)"/>
    <property type="match status" value="1"/>
</dbReference>
<dbReference type="EMBL" id="JBEDUW010000006">
    <property type="protein sequence ID" value="KAK9920068.1"/>
    <property type="molecule type" value="Genomic_DNA"/>
</dbReference>
<keyword evidence="5" id="KW-0963">Cytoplasm</keyword>
<evidence type="ECO:0000256" key="10">
    <source>
        <dbReference type="ARBA" id="ARBA00022840"/>
    </source>
</evidence>
<feature type="compositionally biased region" description="Polar residues" evidence="13">
    <location>
        <begin position="57"/>
        <end position="69"/>
    </location>
</feature>
<dbReference type="GO" id="GO:0005694">
    <property type="term" value="C:chromosome"/>
    <property type="evidence" value="ECO:0007669"/>
    <property type="project" value="UniProtKB-SubCell"/>
</dbReference>
<evidence type="ECO:0000256" key="3">
    <source>
        <dbReference type="ARBA" id="ARBA00012513"/>
    </source>
</evidence>
<keyword evidence="16" id="KW-1185">Reference proteome</keyword>